<dbReference type="PROSITE" id="PS51352">
    <property type="entry name" value="THIOREDOXIN_2"/>
    <property type="match status" value="1"/>
</dbReference>
<dbReference type="InterPro" id="IPR012336">
    <property type="entry name" value="Thioredoxin-like_fold"/>
</dbReference>
<reference evidence="8 9" key="1">
    <citation type="submission" date="2014-04" db="EMBL/GenBank/DDBJ databases">
        <title>Whole genome shotgun sequence of Geobacillus caldoxylosilyticus NBRC 107762.</title>
        <authorList>
            <person name="Hosoyama A."/>
            <person name="Hosoyama Y."/>
            <person name="Katano-Makiyama Y."/>
            <person name="Tsuchikane K."/>
            <person name="Ohji S."/>
            <person name="Ichikawa N."/>
            <person name="Yamazoe A."/>
            <person name="Fujita N."/>
        </authorList>
    </citation>
    <scope>NUCLEOTIDE SEQUENCE [LARGE SCALE GENOMIC DNA]</scope>
    <source>
        <strain evidence="8 9">NBRC 107762</strain>
    </source>
</reference>
<dbReference type="GO" id="GO:0016491">
    <property type="term" value="F:oxidoreductase activity"/>
    <property type="evidence" value="ECO:0007669"/>
    <property type="project" value="UniProtKB-KW"/>
</dbReference>
<evidence type="ECO:0000256" key="1">
    <source>
        <dbReference type="ARBA" id="ARBA00005791"/>
    </source>
</evidence>
<proteinExistence type="inferred from homology"/>
<dbReference type="InterPro" id="IPR013766">
    <property type="entry name" value="Thioredoxin_domain"/>
</dbReference>
<comment type="caution">
    <text evidence="8">The sequence shown here is derived from an EMBL/GenBank/DDBJ whole genome shotgun (WGS) entry which is preliminary data.</text>
</comment>
<evidence type="ECO:0000256" key="2">
    <source>
        <dbReference type="ARBA" id="ARBA00022729"/>
    </source>
</evidence>
<evidence type="ECO:0000256" key="3">
    <source>
        <dbReference type="ARBA" id="ARBA00023002"/>
    </source>
</evidence>
<dbReference type="EMBL" id="BAWO01000073">
    <property type="protein sequence ID" value="GAJ41512.1"/>
    <property type="molecule type" value="Genomic_DNA"/>
</dbReference>
<dbReference type="Pfam" id="PF13462">
    <property type="entry name" value="Thioredoxin_4"/>
    <property type="match status" value="1"/>
</dbReference>
<keyword evidence="9" id="KW-1185">Reference proteome</keyword>
<keyword evidence="4" id="KW-1015">Disulfide bond</keyword>
<dbReference type="SUPFAM" id="SSF52833">
    <property type="entry name" value="Thioredoxin-like"/>
    <property type="match status" value="1"/>
</dbReference>
<evidence type="ECO:0000256" key="6">
    <source>
        <dbReference type="SAM" id="Phobius"/>
    </source>
</evidence>
<dbReference type="Proteomes" id="UP000023561">
    <property type="component" value="Unassembled WGS sequence"/>
</dbReference>
<evidence type="ECO:0000256" key="5">
    <source>
        <dbReference type="ARBA" id="ARBA00023284"/>
    </source>
</evidence>
<dbReference type="PANTHER" id="PTHR13887">
    <property type="entry name" value="GLUTATHIONE S-TRANSFERASE KAPPA"/>
    <property type="match status" value="1"/>
</dbReference>
<accession>A0A023DJQ7</accession>
<dbReference type="AlphaFoldDB" id="A0A023DJQ7"/>
<keyword evidence="6" id="KW-0472">Membrane</keyword>
<keyword evidence="6" id="KW-0812">Transmembrane</keyword>
<name>A0A023DJQ7_9BACL</name>
<evidence type="ECO:0000313" key="9">
    <source>
        <dbReference type="Proteomes" id="UP000023561"/>
    </source>
</evidence>
<keyword evidence="6" id="KW-1133">Transmembrane helix</keyword>
<sequence length="237" mass="27380">MSKSKKNKKKSISTSNPLSKWIVWVVGLFSVCVVLGIIFWGNLSKKETAIDYEGQPYLGKESAPVKIVEFGDYKCPVCKNFNESFFPLIEKEFIETGKAKFYFMNYSFINVDSIRAAQFAEAVYQELGNDTFWKFHELLYSKQPEDTKYEKMDIFTESFLEDTLKEVASDKETEKVVKAFKENQSKDAWEKDMSYANKLGVTGTPTLFINGKQFEGKTFEDFKEMVEEAAKEKRSNE</sequence>
<keyword evidence="2" id="KW-0732">Signal</keyword>
<feature type="transmembrane region" description="Helical" evidence="6">
    <location>
        <begin position="21"/>
        <end position="41"/>
    </location>
</feature>
<dbReference type="PANTHER" id="PTHR13887:SF14">
    <property type="entry name" value="DISULFIDE BOND FORMATION PROTEIN D"/>
    <property type="match status" value="1"/>
</dbReference>
<organism evidence="8 9">
    <name type="scientific">Parageobacillus caldoxylosilyticus NBRC 107762</name>
    <dbReference type="NCBI Taxonomy" id="1220594"/>
    <lineage>
        <taxon>Bacteria</taxon>
        <taxon>Bacillati</taxon>
        <taxon>Bacillota</taxon>
        <taxon>Bacilli</taxon>
        <taxon>Bacillales</taxon>
        <taxon>Anoxybacillaceae</taxon>
        <taxon>Saccharococcus</taxon>
    </lineage>
</organism>
<keyword evidence="5" id="KW-0676">Redox-active center</keyword>
<protein>
    <submittedName>
        <fullName evidence="8">Disulfide bond formation protein D</fullName>
    </submittedName>
</protein>
<evidence type="ECO:0000256" key="4">
    <source>
        <dbReference type="ARBA" id="ARBA00023157"/>
    </source>
</evidence>
<dbReference type="InterPro" id="IPR036249">
    <property type="entry name" value="Thioredoxin-like_sf"/>
</dbReference>
<dbReference type="RefSeq" id="WP_042411831.1">
    <property type="nucleotide sequence ID" value="NZ_BAWO01000073.1"/>
</dbReference>
<evidence type="ECO:0000313" key="8">
    <source>
        <dbReference type="EMBL" id="GAJ41512.1"/>
    </source>
</evidence>
<feature type="domain" description="Thioredoxin" evidence="7">
    <location>
        <begin position="38"/>
        <end position="231"/>
    </location>
</feature>
<dbReference type="OrthoDB" id="117402at2"/>
<comment type="similarity">
    <text evidence="1">Belongs to the thioredoxin family. DsbA subfamily.</text>
</comment>
<dbReference type="Gene3D" id="3.40.30.10">
    <property type="entry name" value="Glutaredoxin"/>
    <property type="match status" value="1"/>
</dbReference>
<keyword evidence="3" id="KW-0560">Oxidoreductase</keyword>
<gene>
    <name evidence="8" type="primary">bdbD</name>
    <name evidence="8" type="ORF">GCA01S_073_00080</name>
</gene>
<evidence type="ECO:0000259" key="7">
    <source>
        <dbReference type="PROSITE" id="PS51352"/>
    </source>
</evidence>